<evidence type="ECO:0000313" key="3">
    <source>
        <dbReference type="Proteomes" id="UP000290204"/>
    </source>
</evidence>
<protein>
    <submittedName>
        <fullName evidence="2">Uncharacterized protein</fullName>
    </submittedName>
</protein>
<dbReference type="Proteomes" id="UP000290204">
    <property type="component" value="Unassembled WGS sequence"/>
</dbReference>
<feature type="compositionally biased region" description="Basic and acidic residues" evidence="1">
    <location>
        <begin position="1"/>
        <end position="10"/>
    </location>
</feature>
<name>A0A4Q1CLD8_9BACT</name>
<reference evidence="2 3" key="1">
    <citation type="submission" date="2019-01" db="EMBL/GenBank/DDBJ databases">
        <title>Lacibacter sp. strain TTM-7.</title>
        <authorList>
            <person name="Chen W.-M."/>
        </authorList>
    </citation>
    <scope>NUCLEOTIDE SEQUENCE [LARGE SCALE GENOMIC DNA]</scope>
    <source>
        <strain evidence="2 3">TTM-7</strain>
    </source>
</reference>
<proteinExistence type="predicted"/>
<evidence type="ECO:0000256" key="1">
    <source>
        <dbReference type="SAM" id="MobiDB-lite"/>
    </source>
</evidence>
<organism evidence="2 3">
    <name type="scientific">Lacibacter luteus</name>
    <dbReference type="NCBI Taxonomy" id="2508719"/>
    <lineage>
        <taxon>Bacteria</taxon>
        <taxon>Pseudomonadati</taxon>
        <taxon>Bacteroidota</taxon>
        <taxon>Chitinophagia</taxon>
        <taxon>Chitinophagales</taxon>
        <taxon>Chitinophagaceae</taxon>
        <taxon>Lacibacter</taxon>
    </lineage>
</organism>
<comment type="caution">
    <text evidence="2">The sequence shown here is derived from an EMBL/GenBank/DDBJ whole genome shotgun (WGS) entry which is preliminary data.</text>
</comment>
<feature type="region of interest" description="Disordered" evidence="1">
    <location>
        <begin position="1"/>
        <end position="34"/>
    </location>
</feature>
<dbReference type="EMBL" id="SDHW01000001">
    <property type="protein sequence ID" value="RXK61441.1"/>
    <property type="molecule type" value="Genomic_DNA"/>
</dbReference>
<gene>
    <name evidence="2" type="ORF">ESA94_00020</name>
</gene>
<dbReference type="RefSeq" id="WP_129128814.1">
    <property type="nucleotide sequence ID" value="NZ_SDHW01000001.1"/>
</dbReference>
<evidence type="ECO:0000313" key="2">
    <source>
        <dbReference type="EMBL" id="RXK61441.1"/>
    </source>
</evidence>
<keyword evidence="3" id="KW-1185">Reference proteome</keyword>
<accession>A0A4Q1CLD8</accession>
<sequence length="116" mass="13355">MAKDKKKPDEASNTFHSIMAASVKGNPKPNKNKTMSTIQLNVLGKTCTFNYSITKTSDKQKIDRYWTFNVTHNHEDLPQIPKSFSFRHDTFHNVTEGKIGTMVEYVSEQIMMKELK</sequence>
<dbReference type="AlphaFoldDB" id="A0A4Q1CLD8"/>